<dbReference type="Proteomes" id="UP000298030">
    <property type="component" value="Unassembled WGS sequence"/>
</dbReference>
<reference evidence="2 3" key="1">
    <citation type="journal article" date="2019" name="Nat. Ecol. Evol.">
        <title>Megaphylogeny resolves global patterns of mushroom evolution.</title>
        <authorList>
            <person name="Varga T."/>
            <person name="Krizsan K."/>
            <person name="Foldi C."/>
            <person name="Dima B."/>
            <person name="Sanchez-Garcia M."/>
            <person name="Sanchez-Ramirez S."/>
            <person name="Szollosi G.J."/>
            <person name="Szarkandi J.G."/>
            <person name="Papp V."/>
            <person name="Albert L."/>
            <person name="Andreopoulos W."/>
            <person name="Angelini C."/>
            <person name="Antonin V."/>
            <person name="Barry K.W."/>
            <person name="Bougher N.L."/>
            <person name="Buchanan P."/>
            <person name="Buyck B."/>
            <person name="Bense V."/>
            <person name="Catcheside P."/>
            <person name="Chovatia M."/>
            <person name="Cooper J."/>
            <person name="Damon W."/>
            <person name="Desjardin D."/>
            <person name="Finy P."/>
            <person name="Geml J."/>
            <person name="Haridas S."/>
            <person name="Hughes K."/>
            <person name="Justo A."/>
            <person name="Karasinski D."/>
            <person name="Kautmanova I."/>
            <person name="Kiss B."/>
            <person name="Kocsube S."/>
            <person name="Kotiranta H."/>
            <person name="LaButti K.M."/>
            <person name="Lechner B.E."/>
            <person name="Liimatainen K."/>
            <person name="Lipzen A."/>
            <person name="Lukacs Z."/>
            <person name="Mihaltcheva S."/>
            <person name="Morgado L.N."/>
            <person name="Niskanen T."/>
            <person name="Noordeloos M.E."/>
            <person name="Ohm R.A."/>
            <person name="Ortiz-Santana B."/>
            <person name="Ovrebo C."/>
            <person name="Racz N."/>
            <person name="Riley R."/>
            <person name="Savchenko A."/>
            <person name="Shiryaev A."/>
            <person name="Soop K."/>
            <person name="Spirin V."/>
            <person name="Szebenyi C."/>
            <person name="Tomsovsky M."/>
            <person name="Tulloss R.E."/>
            <person name="Uehling J."/>
            <person name="Grigoriev I.V."/>
            <person name="Vagvolgyi C."/>
            <person name="Papp T."/>
            <person name="Martin F.M."/>
            <person name="Miettinen O."/>
            <person name="Hibbett D.S."/>
            <person name="Nagy L.G."/>
        </authorList>
    </citation>
    <scope>NUCLEOTIDE SEQUENCE [LARGE SCALE GENOMIC DNA]</scope>
    <source>
        <strain evidence="2 3">FP101781</strain>
    </source>
</reference>
<accession>A0A4Y7SDN1</accession>
<feature type="compositionally biased region" description="Acidic residues" evidence="1">
    <location>
        <begin position="527"/>
        <end position="538"/>
    </location>
</feature>
<gene>
    <name evidence="2" type="ORF">FA13DRAFT_1718671</name>
</gene>
<dbReference type="OrthoDB" id="3261690at2759"/>
<proteinExistence type="predicted"/>
<evidence type="ECO:0000313" key="3">
    <source>
        <dbReference type="Proteomes" id="UP000298030"/>
    </source>
</evidence>
<feature type="compositionally biased region" description="Acidic residues" evidence="1">
    <location>
        <begin position="499"/>
        <end position="508"/>
    </location>
</feature>
<dbReference type="EMBL" id="QPFP01000184">
    <property type="protein sequence ID" value="TEB19574.1"/>
    <property type="molecule type" value="Genomic_DNA"/>
</dbReference>
<keyword evidence="3" id="KW-1185">Reference proteome</keyword>
<dbReference type="AlphaFoldDB" id="A0A4Y7SDN1"/>
<sequence>MPPTEDPPAALPIEGHSIGSFLDLLSQLLADERAAEFVILVLTGRYLGRQVSLEALRNRIYNEEDDNVHDALLYQYKVSRDIDSALGIADDICVKNHPISFYVIPKYSGSLKSSVGISHKISVDGVKLHKIPNSLFAKWGVRNEILIFFPNLYKKGERQSYKVHNDDVALFFENVTRPSLVALMPDMRGANFAPTFAAEMWRSRSETGHLVHSGRILSGEVVSELSGQLRDELAAAIGRGIRGVKDANAHHPVDAEDAIDRFIEANHLDPGAINDYPDDCHTAILRDILQIPEVHAVRMTKIGSSSYAKDPVSHMSEVAGCRITPGIVKIQAYHTDKAVTAALGGGHYAKHISLEQLISDKDGGFLDKLFNVYEDSMAAEVVANARLEVRVPFRMHSRVYDGLEGFNWRRYLVAVPCDDWWTLRLYSLIAYKAVAGSQLSSIPADRTNFSAVTLLMAIVWLTNSLHATPDTGPSSRQLLGAVLPPRPLVGMPEGRQGGEDEGDDDEDREAANDIVRQPTTRRFPTLYEEEESDDDDEDEGAVALRAILHAERVRLRILSGMAWGDFVDKIYTGILFQQRSITRTRTNTKQRPVVPEEGEKIPIVFALKNGHKKIPKPEWKGGEIAHGEPEEVEQVSRNEYLSLIYHQLFVDASPSHLLLEGGVAPTRRSPSLTD</sequence>
<organism evidence="2 3">
    <name type="scientific">Coprinellus micaceus</name>
    <name type="common">Glistening ink-cap mushroom</name>
    <name type="synonym">Coprinus micaceus</name>
    <dbReference type="NCBI Taxonomy" id="71717"/>
    <lineage>
        <taxon>Eukaryota</taxon>
        <taxon>Fungi</taxon>
        <taxon>Dikarya</taxon>
        <taxon>Basidiomycota</taxon>
        <taxon>Agaricomycotina</taxon>
        <taxon>Agaricomycetes</taxon>
        <taxon>Agaricomycetidae</taxon>
        <taxon>Agaricales</taxon>
        <taxon>Agaricineae</taxon>
        <taxon>Psathyrellaceae</taxon>
        <taxon>Coprinellus</taxon>
    </lineage>
</organism>
<protein>
    <submittedName>
        <fullName evidence="2">Uncharacterized protein</fullName>
    </submittedName>
</protein>
<comment type="caution">
    <text evidence="2">The sequence shown here is derived from an EMBL/GenBank/DDBJ whole genome shotgun (WGS) entry which is preliminary data.</text>
</comment>
<feature type="region of interest" description="Disordered" evidence="1">
    <location>
        <begin position="487"/>
        <end position="538"/>
    </location>
</feature>
<evidence type="ECO:0000256" key="1">
    <source>
        <dbReference type="SAM" id="MobiDB-lite"/>
    </source>
</evidence>
<evidence type="ECO:0000313" key="2">
    <source>
        <dbReference type="EMBL" id="TEB19574.1"/>
    </source>
</evidence>
<dbReference type="STRING" id="71717.A0A4Y7SDN1"/>
<name>A0A4Y7SDN1_COPMI</name>